<dbReference type="OrthoDB" id="7305308at2759"/>
<feature type="domain" description="N-acetyltransferase" evidence="4">
    <location>
        <begin position="122"/>
        <end position="277"/>
    </location>
</feature>
<reference evidence="5" key="1">
    <citation type="submission" date="2021-01" db="EMBL/GenBank/DDBJ databases">
        <authorList>
            <person name="Li R."/>
            <person name="Bekaert M."/>
        </authorList>
    </citation>
    <scope>NUCLEOTIDE SEQUENCE</scope>
    <source>
        <strain evidence="5">Farmed</strain>
    </source>
</reference>
<dbReference type="Gene3D" id="3.40.630.30">
    <property type="match status" value="2"/>
</dbReference>
<gene>
    <name evidence="5" type="ORF">SPHA_67856</name>
</gene>
<dbReference type="InterPro" id="IPR051016">
    <property type="entry name" value="Diverse_Substrate_AcTransf"/>
</dbReference>
<comment type="caution">
    <text evidence="5">The sequence shown here is derived from an EMBL/GenBank/DDBJ whole genome shotgun (WGS) entry which is preliminary data.</text>
</comment>
<evidence type="ECO:0000256" key="3">
    <source>
        <dbReference type="ARBA" id="ARBA00023315"/>
    </source>
</evidence>
<keyword evidence="6" id="KW-1185">Reference proteome</keyword>
<dbReference type="PROSITE" id="PS51186">
    <property type="entry name" value="GNAT"/>
    <property type="match status" value="1"/>
</dbReference>
<accession>A0A812E7J1</accession>
<dbReference type="InterPro" id="IPR016181">
    <property type="entry name" value="Acyl_CoA_acyltransferase"/>
</dbReference>
<dbReference type="InterPro" id="IPR000182">
    <property type="entry name" value="GNAT_dom"/>
</dbReference>
<dbReference type="SUPFAM" id="SSF55729">
    <property type="entry name" value="Acyl-CoA N-acyltransferases (Nat)"/>
    <property type="match status" value="2"/>
</dbReference>
<dbReference type="PANTHER" id="PTHR10545">
    <property type="entry name" value="DIAMINE N-ACETYLTRANSFERASE"/>
    <property type="match status" value="1"/>
</dbReference>
<organism evidence="5 6">
    <name type="scientific">Acanthosepion pharaonis</name>
    <name type="common">Pharaoh cuttlefish</name>
    <name type="synonym">Sepia pharaonis</name>
    <dbReference type="NCBI Taxonomy" id="158019"/>
    <lineage>
        <taxon>Eukaryota</taxon>
        <taxon>Metazoa</taxon>
        <taxon>Spiralia</taxon>
        <taxon>Lophotrochozoa</taxon>
        <taxon>Mollusca</taxon>
        <taxon>Cephalopoda</taxon>
        <taxon>Coleoidea</taxon>
        <taxon>Decapodiformes</taxon>
        <taxon>Sepiida</taxon>
        <taxon>Sepiina</taxon>
        <taxon>Sepiidae</taxon>
        <taxon>Acanthosepion</taxon>
    </lineage>
</organism>
<dbReference type="AlphaFoldDB" id="A0A812E7J1"/>
<keyword evidence="3 5" id="KW-0012">Acyltransferase</keyword>
<evidence type="ECO:0000313" key="6">
    <source>
        <dbReference type="Proteomes" id="UP000597762"/>
    </source>
</evidence>
<evidence type="ECO:0000256" key="1">
    <source>
        <dbReference type="ARBA" id="ARBA00008694"/>
    </source>
</evidence>
<evidence type="ECO:0000313" key="5">
    <source>
        <dbReference type="EMBL" id="CAE1317263.1"/>
    </source>
</evidence>
<dbReference type="CDD" id="cd04301">
    <property type="entry name" value="NAT_SF"/>
    <property type="match status" value="1"/>
</dbReference>
<dbReference type="PANTHER" id="PTHR10545:SF29">
    <property type="entry name" value="GH14572P-RELATED"/>
    <property type="match status" value="1"/>
</dbReference>
<dbReference type="EMBL" id="CAHIKZ030004915">
    <property type="protein sequence ID" value="CAE1317263.1"/>
    <property type="molecule type" value="Genomic_DNA"/>
</dbReference>
<comment type="similarity">
    <text evidence="1">Belongs to the acetyltransferase family.</text>
</comment>
<dbReference type="Pfam" id="PF00583">
    <property type="entry name" value="Acetyltransf_1"/>
    <property type="match status" value="1"/>
</dbReference>
<dbReference type="Proteomes" id="UP000597762">
    <property type="component" value="Unassembled WGS sequence"/>
</dbReference>
<dbReference type="FunFam" id="3.40.630.30:FF:000064">
    <property type="entry name" value="GNAT family acetyltransferase"/>
    <property type="match status" value="1"/>
</dbReference>
<protein>
    <submittedName>
        <fullName evidence="5">SpeG</fullName>
        <ecNumber evidence="5">2.3.1.57</ecNumber>
    </submittedName>
</protein>
<dbReference type="GO" id="GO:0004145">
    <property type="term" value="F:diamine N-acetyltransferase activity"/>
    <property type="evidence" value="ECO:0007669"/>
    <property type="project" value="UniProtKB-EC"/>
</dbReference>
<dbReference type="EC" id="2.3.1.57" evidence="5"/>
<evidence type="ECO:0000256" key="2">
    <source>
        <dbReference type="ARBA" id="ARBA00022679"/>
    </source>
</evidence>
<sequence>MAEFITRRATAADCEEICQLFQKQVSSGNKQTSPSPETLKKDGLGKLFHILIAEDQKGASKQLIAYLFFHFAFSSWEGKSIFLIDVYISPEYSKKSVAKELFIHLCKVDTGPLVKLKSMAKFITRRATAADCEEICRLFQEQVSSGDKQTPPSPETLKKDGLGKLFHILVAEDQKGAKPLIGYLFFHFIYSTWQGKSILLTDVYITPEFTKKSVAKELFILLCKTAIEEGCTRLEWAVKEYDNEKNEFVAISNATNLMDEEGWCKYRFSKEKLVTLK</sequence>
<keyword evidence="2 5" id="KW-0808">Transferase</keyword>
<name>A0A812E7J1_ACAPH</name>
<evidence type="ECO:0000259" key="4">
    <source>
        <dbReference type="PROSITE" id="PS51186"/>
    </source>
</evidence>
<proteinExistence type="inferred from homology"/>